<dbReference type="EMBL" id="PKFO01000002">
    <property type="protein sequence ID" value="PVH19340.1"/>
    <property type="molecule type" value="Genomic_DNA"/>
</dbReference>
<gene>
    <name evidence="1" type="ORF">CXQ85_003179</name>
</gene>
<organism evidence="1 2">
    <name type="scientific">Candidozyma haemuli</name>
    <dbReference type="NCBI Taxonomy" id="45357"/>
    <lineage>
        <taxon>Eukaryota</taxon>
        <taxon>Fungi</taxon>
        <taxon>Dikarya</taxon>
        <taxon>Ascomycota</taxon>
        <taxon>Saccharomycotina</taxon>
        <taxon>Pichiomycetes</taxon>
        <taxon>Metschnikowiaceae</taxon>
        <taxon>Candidozyma</taxon>
    </lineage>
</organism>
<dbReference type="GeneID" id="37008510"/>
<dbReference type="VEuPathDB" id="FungiDB:CXQ85_003179"/>
<evidence type="ECO:0000313" key="2">
    <source>
        <dbReference type="Proteomes" id="UP000244309"/>
    </source>
</evidence>
<dbReference type="RefSeq" id="XP_025340280.1">
    <property type="nucleotide sequence ID" value="XM_025486832.1"/>
</dbReference>
<dbReference type="AlphaFoldDB" id="A0A2V1AMP5"/>
<dbReference type="Proteomes" id="UP000244309">
    <property type="component" value="Unassembled WGS sequence"/>
</dbReference>
<accession>A0A2V1AMP5</accession>
<protein>
    <submittedName>
        <fullName evidence="1">Uncharacterized protein</fullName>
    </submittedName>
</protein>
<proteinExistence type="predicted"/>
<dbReference type="OrthoDB" id="4091087at2759"/>
<comment type="caution">
    <text evidence="1">The sequence shown here is derived from an EMBL/GenBank/DDBJ whole genome shotgun (WGS) entry which is preliminary data.</text>
</comment>
<name>A0A2V1AMP5_9ASCO</name>
<sequence>MSSLQKLLSNALKTKSSQVICKAPEPIIPNDIEIRPLPKPAGFQYVEDGYLRYRPANYAKFSHITNKKLPKEPTDIKGVDHAAYSHIERKQMYKKTPTVVHNAFFRLKYYPYYHHLSLVRKSNIAYTFSNIGGFPLNDRQLYEGFKSYKGPYSRNQYFKTTPHPKDTAVARAKFRKAVKKALFNALHEIVPETPKDIELVSGIWFFKFDASPRTEEDYNLITKDLAIAVKKVYKDQQFREQINQLSHLHNRNGTDRRLIRDAHLEVRPGSSYVPGYYPKLPFIKTTSLLA</sequence>
<keyword evidence="2" id="KW-1185">Reference proteome</keyword>
<reference evidence="1 2" key="1">
    <citation type="submission" date="2017-12" db="EMBL/GenBank/DDBJ databases">
        <title>Genome Sequence of a Multidrug-Resistant Candida haemulonii Isolate from a Patient with Chronic Leg Ulcers in Israel.</title>
        <authorList>
            <person name="Chow N.A."/>
            <person name="Gade L."/>
            <person name="Batra D."/>
            <person name="Rowe L.A."/>
            <person name="Ben-Ami R."/>
            <person name="Loparev V.N."/>
            <person name="Litvintseva A.P."/>
        </authorList>
    </citation>
    <scope>NUCLEOTIDE SEQUENCE [LARGE SCALE GENOMIC DNA]</scope>
    <source>
        <strain evidence="1 2">B11899</strain>
    </source>
</reference>
<evidence type="ECO:0000313" key="1">
    <source>
        <dbReference type="EMBL" id="PVH19340.1"/>
    </source>
</evidence>